<accession>A0AAV2HAQ7</accession>
<feature type="active site" evidence="8">
    <location>
        <position position="80"/>
    </location>
</feature>
<evidence type="ECO:0000259" key="10">
    <source>
        <dbReference type="Pfam" id="PF00759"/>
    </source>
</evidence>
<evidence type="ECO:0000256" key="8">
    <source>
        <dbReference type="PROSITE-ProRule" id="PRU10060"/>
    </source>
</evidence>
<evidence type="ECO:0000256" key="9">
    <source>
        <dbReference type="RuleBase" id="RU361166"/>
    </source>
</evidence>
<keyword evidence="6 8" id="KW-0326">Glycosidase</keyword>
<dbReference type="InterPro" id="IPR012341">
    <property type="entry name" value="6hp_glycosidase-like_sf"/>
</dbReference>
<dbReference type="GO" id="GO:0008810">
    <property type="term" value="F:cellulase activity"/>
    <property type="evidence" value="ECO:0007669"/>
    <property type="project" value="UniProtKB-EC"/>
</dbReference>
<evidence type="ECO:0000313" key="11">
    <source>
        <dbReference type="EMBL" id="CAL1530778.1"/>
    </source>
</evidence>
<dbReference type="InterPro" id="IPR033126">
    <property type="entry name" value="Glyco_hydro_9_Asp/Glu_AS"/>
</dbReference>
<proteinExistence type="inferred from homology"/>
<comment type="catalytic activity">
    <reaction evidence="1 9">
        <text>Endohydrolysis of (1-&gt;4)-beta-D-glucosidic linkages in cellulose, lichenin and cereal beta-D-glucans.</text>
        <dbReference type="EC" id="3.2.1.4"/>
    </reaction>
</comment>
<feature type="active site" evidence="8">
    <location>
        <position position="71"/>
    </location>
</feature>
<keyword evidence="3 8" id="KW-0378">Hydrolase</keyword>
<comment type="caution">
    <text evidence="11">The sequence shown here is derived from an EMBL/GenBank/DDBJ whole genome shotgun (WGS) entry which is preliminary data.</text>
</comment>
<evidence type="ECO:0000256" key="3">
    <source>
        <dbReference type="ARBA" id="ARBA00022801"/>
    </source>
</evidence>
<evidence type="ECO:0000256" key="5">
    <source>
        <dbReference type="ARBA" id="ARBA00023277"/>
    </source>
</evidence>
<evidence type="ECO:0000256" key="2">
    <source>
        <dbReference type="ARBA" id="ARBA00007072"/>
    </source>
</evidence>
<keyword evidence="7 8" id="KW-0624">Polysaccharide degradation</keyword>
<evidence type="ECO:0000256" key="1">
    <source>
        <dbReference type="ARBA" id="ARBA00000966"/>
    </source>
</evidence>
<dbReference type="GO" id="GO:0030245">
    <property type="term" value="P:cellulose catabolic process"/>
    <property type="evidence" value="ECO:0007669"/>
    <property type="project" value="UniProtKB-KW"/>
</dbReference>
<dbReference type="Pfam" id="PF00759">
    <property type="entry name" value="Glyco_hydro_9"/>
    <property type="match status" value="1"/>
</dbReference>
<dbReference type="AlphaFoldDB" id="A0AAV2HAQ7"/>
<evidence type="ECO:0000256" key="6">
    <source>
        <dbReference type="ARBA" id="ARBA00023295"/>
    </source>
</evidence>
<dbReference type="PANTHER" id="PTHR22298">
    <property type="entry name" value="ENDO-1,4-BETA-GLUCANASE"/>
    <property type="match status" value="1"/>
</dbReference>
<sequence length="116" mass="12555">MLGDNHHDGGCYSYEVGYGSKYPLRPHHAGASCPNKPATCGWPQYESAAPNPHVLQGALVGGPDQNDNFRDVRSDYVHNEVTTDYNSGFQGALAGILHLQTVNHFPTTNNKCPCNA</sequence>
<evidence type="ECO:0000256" key="4">
    <source>
        <dbReference type="ARBA" id="ARBA00023001"/>
    </source>
</evidence>
<dbReference type="EC" id="3.2.1.4" evidence="9"/>
<keyword evidence="5 8" id="KW-0119">Carbohydrate metabolism</keyword>
<dbReference type="Gene3D" id="1.50.10.10">
    <property type="match status" value="1"/>
</dbReference>
<dbReference type="Proteomes" id="UP001497497">
    <property type="component" value="Unassembled WGS sequence"/>
</dbReference>
<dbReference type="InterPro" id="IPR001701">
    <property type="entry name" value="Glyco_hydro_9"/>
</dbReference>
<evidence type="ECO:0000256" key="7">
    <source>
        <dbReference type="ARBA" id="ARBA00023326"/>
    </source>
</evidence>
<dbReference type="SUPFAM" id="SSF48208">
    <property type="entry name" value="Six-hairpin glycosidases"/>
    <property type="match status" value="1"/>
</dbReference>
<name>A0AAV2HAQ7_LYMST</name>
<dbReference type="EMBL" id="CAXITT010000075">
    <property type="protein sequence ID" value="CAL1530778.1"/>
    <property type="molecule type" value="Genomic_DNA"/>
</dbReference>
<reference evidence="11 12" key="1">
    <citation type="submission" date="2024-04" db="EMBL/GenBank/DDBJ databases">
        <authorList>
            <consortium name="Genoscope - CEA"/>
            <person name="William W."/>
        </authorList>
    </citation>
    <scope>NUCLEOTIDE SEQUENCE [LARGE SCALE GENOMIC DNA]</scope>
</reference>
<protein>
    <recommendedName>
        <fullName evidence="9">Endoglucanase</fullName>
        <ecNumber evidence="9">3.2.1.4</ecNumber>
    </recommendedName>
</protein>
<organism evidence="11 12">
    <name type="scientific">Lymnaea stagnalis</name>
    <name type="common">Great pond snail</name>
    <name type="synonym">Helix stagnalis</name>
    <dbReference type="NCBI Taxonomy" id="6523"/>
    <lineage>
        <taxon>Eukaryota</taxon>
        <taxon>Metazoa</taxon>
        <taxon>Spiralia</taxon>
        <taxon>Lophotrochozoa</taxon>
        <taxon>Mollusca</taxon>
        <taxon>Gastropoda</taxon>
        <taxon>Heterobranchia</taxon>
        <taxon>Euthyneura</taxon>
        <taxon>Panpulmonata</taxon>
        <taxon>Hygrophila</taxon>
        <taxon>Lymnaeoidea</taxon>
        <taxon>Lymnaeidae</taxon>
        <taxon>Lymnaea</taxon>
    </lineage>
</organism>
<comment type="similarity">
    <text evidence="2 8 9">Belongs to the glycosyl hydrolase 9 (cellulase E) family.</text>
</comment>
<dbReference type="InterPro" id="IPR008928">
    <property type="entry name" value="6-hairpin_glycosidase_sf"/>
</dbReference>
<keyword evidence="4 9" id="KW-0136">Cellulose degradation</keyword>
<dbReference type="PROSITE" id="PS00698">
    <property type="entry name" value="GH9_3"/>
    <property type="match status" value="1"/>
</dbReference>
<feature type="domain" description="Glycoside hydrolase family 9" evidence="10">
    <location>
        <begin position="1"/>
        <end position="93"/>
    </location>
</feature>
<gene>
    <name evidence="11" type="ORF">GSLYS_00004903001</name>
</gene>
<evidence type="ECO:0000313" key="12">
    <source>
        <dbReference type="Proteomes" id="UP001497497"/>
    </source>
</evidence>
<keyword evidence="12" id="KW-1185">Reference proteome</keyword>